<evidence type="ECO:0000313" key="4">
    <source>
        <dbReference type="Proteomes" id="UP000433101"/>
    </source>
</evidence>
<dbReference type="GO" id="GO:0008168">
    <property type="term" value="F:methyltransferase activity"/>
    <property type="evidence" value="ECO:0007669"/>
    <property type="project" value="UniProtKB-KW"/>
</dbReference>
<keyword evidence="3" id="KW-0489">Methyltransferase</keyword>
<dbReference type="Proteomes" id="UP000433101">
    <property type="component" value="Unassembled WGS sequence"/>
</dbReference>
<dbReference type="PANTHER" id="PTHR45128:SF1">
    <property type="entry name" value="S-ADENOSYLMETHIONINE-DEPENDENT METHYLTRANSFERASE RV2258C"/>
    <property type="match status" value="1"/>
</dbReference>
<feature type="domain" description="S-adenosylmethionine-dependent methyltransferase Rv2258c-like winged HTH" evidence="2">
    <location>
        <begin position="30"/>
        <end position="104"/>
    </location>
</feature>
<sequence>MSLALDQFEPKETLAAEAFADRVSEILNYGAITVMISIGHKTGLFDTLARLPAATSAEIAYAAGLDERYVREWLAAMVTGGIVSYEPSSETYRLPASHAASITRSGELGNLAVYAQTIALLGQVEERVIDCFATGEGTTYSDYPCFHDFMAEDSGQTVVAQIDGLLDTLAPDLKVRLAGGIDVLDAGCGRGLALIELARRYPESRFVGYDLCADAIEFAKTEARSNGLENVHFEKRDLSGYDEKARYDFIASFDAVHDQKDPAALVRSLHGALRPGGVYLMQDIAGSARLENNLDFPMASFLYAVSCCHCMPVSLGQGGEGLGTMWGWETAKRTLEAAGFASIEKHVFDHDPLNVWFVSRKA</sequence>
<gene>
    <name evidence="3" type="ORF">GR183_08685</name>
</gene>
<dbReference type="CDD" id="cd02440">
    <property type="entry name" value="AdoMet_MTases"/>
    <property type="match status" value="1"/>
</dbReference>
<dbReference type="Pfam" id="PF21320">
    <property type="entry name" value="WHD_Rv2258c"/>
    <property type="match status" value="1"/>
</dbReference>
<evidence type="ECO:0000313" key="3">
    <source>
        <dbReference type="EMBL" id="MXN64981.1"/>
    </source>
</evidence>
<dbReference type="InterPro" id="IPR036390">
    <property type="entry name" value="WH_DNA-bd_sf"/>
</dbReference>
<dbReference type="SUPFAM" id="SSF46785">
    <property type="entry name" value="Winged helix' DNA-binding domain"/>
    <property type="match status" value="1"/>
</dbReference>
<dbReference type="Pfam" id="PF13847">
    <property type="entry name" value="Methyltransf_31"/>
    <property type="match status" value="1"/>
</dbReference>
<proteinExistence type="predicted"/>
<dbReference type="RefSeq" id="WP_160775212.1">
    <property type="nucleotide sequence ID" value="NZ_WUMV01000003.1"/>
</dbReference>
<dbReference type="AlphaFoldDB" id="A0A7X3S7N6"/>
<dbReference type="InterPro" id="IPR029063">
    <property type="entry name" value="SAM-dependent_MTases_sf"/>
</dbReference>
<name>A0A7X3S7N6_9HYPH</name>
<dbReference type="GO" id="GO:0032259">
    <property type="term" value="P:methylation"/>
    <property type="evidence" value="ECO:0007669"/>
    <property type="project" value="UniProtKB-KW"/>
</dbReference>
<keyword evidence="4" id="KW-1185">Reference proteome</keyword>
<dbReference type="SUPFAM" id="SSF53335">
    <property type="entry name" value="S-adenosyl-L-methionine-dependent methyltransferases"/>
    <property type="match status" value="1"/>
</dbReference>
<dbReference type="Gene3D" id="1.10.10.10">
    <property type="entry name" value="Winged helix-like DNA-binding domain superfamily/Winged helix DNA-binding domain"/>
    <property type="match status" value="1"/>
</dbReference>
<dbReference type="Gene3D" id="3.40.50.150">
    <property type="entry name" value="Vaccinia Virus protein VP39"/>
    <property type="match status" value="1"/>
</dbReference>
<dbReference type="PANTHER" id="PTHR45128">
    <property type="entry name" value="METHYLTRANSFERASE TYPE 11"/>
    <property type="match status" value="1"/>
</dbReference>
<evidence type="ECO:0000259" key="2">
    <source>
        <dbReference type="Pfam" id="PF21320"/>
    </source>
</evidence>
<protein>
    <submittedName>
        <fullName evidence="3">Methyltransferase domain-containing protein</fullName>
    </submittedName>
</protein>
<reference evidence="3 4" key="1">
    <citation type="submission" date="2019-12" db="EMBL/GenBank/DDBJ databases">
        <authorList>
            <person name="Li M."/>
        </authorList>
    </citation>
    <scope>NUCLEOTIDE SEQUENCE [LARGE SCALE GENOMIC DNA]</scope>
    <source>
        <strain evidence="3 4">GBMRC 2046</strain>
    </source>
</reference>
<dbReference type="InterPro" id="IPR025714">
    <property type="entry name" value="Methyltranfer_dom"/>
</dbReference>
<dbReference type="InterPro" id="IPR048711">
    <property type="entry name" value="WHD_Rv2258c"/>
</dbReference>
<keyword evidence="3" id="KW-0808">Transferase</keyword>
<evidence type="ECO:0000259" key="1">
    <source>
        <dbReference type="Pfam" id="PF13847"/>
    </source>
</evidence>
<comment type="caution">
    <text evidence="3">The sequence shown here is derived from an EMBL/GenBank/DDBJ whole genome shotgun (WGS) entry which is preliminary data.</text>
</comment>
<accession>A0A7X3S7N6</accession>
<feature type="domain" description="Methyltransferase" evidence="1">
    <location>
        <begin position="180"/>
        <end position="290"/>
    </location>
</feature>
<dbReference type="InterPro" id="IPR036388">
    <property type="entry name" value="WH-like_DNA-bd_sf"/>
</dbReference>
<dbReference type="InterPro" id="IPR053173">
    <property type="entry name" value="SAM-binding_MTase"/>
</dbReference>
<dbReference type="EMBL" id="WUMV01000003">
    <property type="protein sequence ID" value="MXN64981.1"/>
    <property type="molecule type" value="Genomic_DNA"/>
</dbReference>
<organism evidence="3 4">
    <name type="scientific">Stappia sediminis</name>
    <dbReference type="NCBI Taxonomy" id="2692190"/>
    <lineage>
        <taxon>Bacteria</taxon>
        <taxon>Pseudomonadati</taxon>
        <taxon>Pseudomonadota</taxon>
        <taxon>Alphaproteobacteria</taxon>
        <taxon>Hyphomicrobiales</taxon>
        <taxon>Stappiaceae</taxon>
        <taxon>Stappia</taxon>
    </lineage>
</organism>